<dbReference type="Gene3D" id="3.10.350.10">
    <property type="entry name" value="LysM domain"/>
    <property type="match status" value="3"/>
</dbReference>
<feature type="domain" description="LysM" evidence="4">
    <location>
        <begin position="509"/>
        <end position="552"/>
    </location>
</feature>
<evidence type="ECO:0000256" key="2">
    <source>
        <dbReference type="SAM" id="Phobius"/>
    </source>
</evidence>
<sequence length="553" mass="61062">MTRERWKVIGLSHYYTVTAARPQRHRQSQLVALDRVSFSQPYGQIIGVIGGRGAGKSTLGAILSGQQRASEGLISGSTEIKGAFILPDHRYDERTGESYARQQLAKWGISKKKMPDLLAHIRSFSELGSQFGVKLKHYSLSEKSQLAISLLLHMAPTTLYLDDSLLVVKEHFYLKVWGFLDQLKALGSSIWVETEQVRRIERYCDQLMWLEFGQLKQYGDVMDVLAAYDEYYFQLSRLSLKEQQTFWEEGYQGQLLEKAEVVSQLVPPSSVDQQEVVKQEEPIEQEQVDQPTEELQDVAAPSRRHRQRPKKINRWPLILVVLGGLIIGGLGVAYPYLKASRLTLPQTGAKSSDRQPPVTTTSTSLLAEPSSSASQPVDLKGTYHVQAGETLSEIANTLGLSVAELREWNQLTNDHIQPNQLLLTVEPVAENPASNVALASFTHSVKAGESLATIGAAYQVSVAELQEANQLKDVTIYTGSQLALPASAKEPVSLTATTETLASSAPPVSDYVVLSGDTLYSIARKYGVDVMAIQQVNQLQSEQLSPGDVLTLP</sequence>
<evidence type="ECO:0000256" key="1">
    <source>
        <dbReference type="SAM" id="MobiDB-lite"/>
    </source>
</evidence>
<feature type="domain" description="LysM" evidence="4">
    <location>
        <begin position="381"/>
        <end position="424"/>
    </location>
</feature>
<keyword evidence="6" id="KW-1185">Reference proteome</keyword>
<organism evidence="5 6">
    <name type="scientific">Vagococcus allomyrinae</name>
    <dbReference type="NCBI Taxonomy" id="2794353"/>
    <lineage>
        <taxon>Bacteria</taxon>
        <taxon>Bacillati</taxon>
        <taxon>Bacillota</taxon>
        <taxon>Bacilli</taxon>
        <taxon>Lactobacillales</taxon>
        <taxon>Enterococcaceae</taxon>
        <taxon>Vagococcus</taxon>
    </lineage>
</organism>
<dbReference type="InterPro" id="IPR050683">
    <property type="entry name" value="Bact_Polysacc_Export_ATP-bd"/>
</dbReference>
<accession>A0A940STE9</accession>
<evidence type="ECO:0000259" key="4">
    <source>
        <dbReference type="PROSITE" id="PS51782"/>
    </source>
</evidence>
<dbReference type="InterPro" id="IPR036779">
    <property type="entry name" value="LysM_dom_sf"/>
</dbReference>
<feature type="compositionally biased region" description="Polar residues" evidence="1">
    <location>
        <begin position="357"/>
        <end position="375"/>
    </location>
</feature>
<dbReference type="InterPro" id="IPR027417">
    <property type="entry name" value="P-loop_NTPase"/>
</dbReference>
<feature type="compositionally biased region" description="Acidic residues" evidence="1">
    <location>
        <begin position="282"/>
        <end position="296"/>
    </location>
</feature>
<dbReference type="SUPFAM" id="SSF52540">
    <property type="entry name" value="P-loop containing nucleoside triphosphate hydrolases"/>
    <property type="match status" value="1"/>
</dbReference>
<evidence type="ECO:0000313" key="6">
    <source>
        <dbReference type="Proteomes" id="UP000674938"/>
    </source>
</evidence>
<dbReference type="PROSITE" id="PS51782">
    <property type="entry name" value="LYSM"/>
    <property type="match status" value="3"/>
</dbReference>
<dbReference type="Gene3D" id="3.40.50.300">
    <property type="entry name" value="P-loop containing nucleotide triphosphate hydrolases"/>
    <property type="match status" value="1"/>
</dbReference>
<reference evidence="5" key="1">
    <citation type="submission" date="2020-12" db="EMBL/GenBank/DDBJ databases">
        <title>Vagococcus allomyrinae sp. nov. and Enterococcus lavae sp. nov., isolated from the larvae of Allomyrina dichotoma.</title>
        <authorList>
            <person name="Lee S.D."/>
        </authorList>
    </citation>
    <scope>NUCLEOTIDE SEQUENCE</scope>
    <source>
        <strain evidence="5">BWB3-3</strain>
    </source>
</reference>
<feature type="transmembrane region" description="Helical" evidence="2">
    <location>
        <begin position="315"/>
        <end position="337"/>
    </location>
</feature>
<gene>
    <name evidence="5" type="ORF">I6N95_04305</name>
</gene>
<dbReference type="Pfam" id="PF00005">
    <property type="entry name" value="ABC_tran"/>
    <property type="match status" value="1"/>
</dbReference>
<dbReference type="CDD" id="cd00118">
    <property type="entry name" value="LysM"/>
    <property type="match status" value="2"/>
</dbReference>
<comment type="caution">
    <text evidence="5">The sequence shown here is derived from an EMBL/GenBank/DDBJ whole genome shotgun (WGS) entry which is preliminary data.</text>
</comment>
<dbReference type="Proteomes" id="UP000674938">
    <property type="component" value="Unassembled WGS sequence"/>
</dbReference>
<dbReference type="SMART" id="SM00257">
    <property type="entry name" value="LysM"/>
    <property type="match status" value="3"/>
</dbReference>
<dbReference type="AlphaFoldDB" id="A0A940STE9"/>
<dbReference type="Pfam" id="PF01476">
    <property type="entry name" value="LysM"/>
    <property type="match status" value="3"/>
</dbReference>
<dbReference type="EMBL" id="JAEEGA010000002">
    <property type="protein sequence ID" value="MBP1040230.1"/>
    <property type="molecule type" value="Genomic_DNA"/>
</dbReference>
<evidence type="ECO:0000313" key="5">
    <source>
        <dbReference type="EMBL" id="MBP1040230.1"/>
    </source>
</evidence>
<name>A0A940STE9_9ENTE</name>
<feature type="region of interest" description="Disordered" evidence="1">
    <location>
        <begin position="272"/>
        <end position="307"/>
    </location>
</feature>
<dbReference type="PROSITE" id="PS50893">
    <property type="entry name" value="ABC_TRANSPORTER_2"/>
    <property type="match status" value="1"/>
</dbReference>
<feature type="region of interest" description="Disordered" evidence="1">
    <location>
        <begin position="346"/>
        <end position="377"/>
    </location>
</feature>
<proteinExistence type="predicted"/>
<dbReference type="PANTHER" id="PTHR46743:SF2">
    <property type="entry name" value="TEICHOIC ACIDS EXPORT ATP-BINDING PROTEIN TAGH"/>
    <property type="match status" value="1"/>
</dbReference>
<dbReference type="GO" id="GO:0016887">
    <property type="term" value="F:ATP hydrolysis activity"/>
    <property type="evidence" value="ECO:0007669"/>
    <property type="project" value="InterPro"/>
</dbReference>
<keyword evidence="2" id="KW-0812">Transmembrane</keyword>
<evidence type="ECO:0000259" key="3">
    <source>
        <dbReference type="PROSITE" id="PS50893"/>
    </source>
</evidence>
<dbReference type="InterPro" id="IPR003439">
    <property type="entry name" value="ABC_transporter-like_ATP-bd"/>
</dbReference>
<dbReference type="SUPFAM" id="SSF54106">
    <property type="entry name" value="LysM domain"/>
    <property type="match status" value="3"/>
</dbReference>
<keyword evidence="2" id="KW-0472">Membrane</keyword>
<keyword evidence="2" id="KW-1133">Transmembrane helix</keyword>
<dbReference type="InterPro" id="IPR018392">
    <property type="entry name" value="LysM"/>
</dbReference>
<protein>
    <submittedName>
        <fullName evidence="5">LysM peptidoglycan-binding domain-containing protein</fullName>
    </submittedName>
</protein>
<feature type="domain" description="LysM" evidence="4">
    <location>
        <begin position="441"/>
        <end position="484"/>
    </location>
</feature>
<dbReference type="GO" id="GO:0005524">
    <property type="term" value="F:ATP binding"/>
    <property type="evidence" value="ECO:0007669"/>
    <property type="project" value="InterPro"/>
</dbReference>
<dbReference type="RefSeq" id="WP_209525122.1">
    <property type="nucleotide sequence ID" value="NZ_JAEEGA010000002.1"/>
</dbReference>
<dbReference type="PANTHER" id="PTHR46743">
    <property type="entry name" value="TEICHOIC ACIDS EXPORT ATP-BINDING PROTEIN TAGH"/>
    <property type="match status" value="1"/>
</dbReference>
<feature type="domain" description="ABC transporter" evidence="3">
    <location>
        <begin position="12"/>
        <end position="237"/>
    </location>
</feature>